<evidence type="ECO:0000313" key="3">
    <source>
        <dbReference type="Proteomes" id="UP000077763"/>
    </source>
</evidence>
<evidence type="ECO:0000256" key="1">
    <source>
        <dbReference type="SAM" id="MobiDB-lite"/>
    </source>
</evidence>
<gene>
    <name evidence="2" type="ORF">A1353_24110</name>
</gene>
<name>A0A177LTT4_METMH</name>
<dbReference type="Pfam" id="PF11154">
    <property type="entry name" value="DUF2934"/>
    <property type="match status" value="1"/>
</dbReference>
<feature type="compositionally biased region" description="Basic and acidic residues" evidence="1">
    <location>
        <begin position="1"/>
        <end position="10"/>
    </location>
</feature>
<organism evidence="2 3">
    <name type="scientific">Methylomonas methanica</name>
    <dbReference type="NCBI Taxonomy" id="421"/>
    <lineage>
        <taxon>Bacteria</taxon>
        <taxon>Pseudomonadati</taxon>
        <taxon>Pseudomonadota</taxon>
        <taxon>Gammaproteobacteria</taxon>
        <taxon>Methylococcales</taxon>
        <taxon>Methylococcaceae</taxon>
        <taxon>Methylomonas</taxon>
    </lineage>
</organism>
<proteinExistence type="predicted"/>
<dbReference type="Proteomes" id="UP000077763">
    <property type="component" value="Unassembled WGS sequence"/>
</dbReference>
<sequence length="66" mass="7464">MASVTKEKAAANENLRQQQVQEITEERVPSSSLIAELAYYKAESRGFVPGYELMDWLEAEQELSLS</sequence>
<reference evidence="2 3" key="1">
    <citation type="submission" date="2016-03" db="EMBL/GenBank/DDBJ databases">
        <authorList>
            <person name="Ploux O."/>
        </authorList>
    </citation>
    <scope>NUCLEOTIDE SEQUENCE [LARGE SCALE GENOMIC DNA]</scope>
    <source>
        <strain evidence="2 3">R-45371</strain>
    </source>
</reference>
<protein>
    <recommendedName>
        <fullName evidence="4">DUF2934 domain-containing protein</fullName>
    </recommendedName>
</protein>
<feature type="region of interest" description="Disordered" evidence="1">
    <location>
        <begin position="1"/>
        <end position="26"/>
    </location>
</feature>
<accession>A0A177LTT4</accession>
<comment type="caution">
    <text evidence="2">The sequence shown here is derived from an EMBL/GenBank/DDBJ whole genome shotgun (WGS) entry which is preliminary data.</text>
</comment>
<dbReference type="AlphaFoldDB" id="A0A177LTT4"/>
<dbReference type="InterPro" id="IPR021327">
    <property type="entry name" value="DUF2934"/>
</dbReference>
<dbReference type="EMBL" id="LUUH01000114">
    <property type="protein sequence ID" value="OAH96379.1"/>
    <property type="molecule type" value="Genomic_DNA"/>
</dbReference>
<evidence type="ECO:0000313" key="2">
    <source>
        <dbReference type="EMBL" id="OAH96379.1"/>
    </source>
</evidence>
<dbReference type="RefSeq" id="WP_064038909.1">
    <property type="nucleotide sequence ID" value="NZ_LUUH01000114.1"/>
</dbReference>
<evidence type="ECO:0008006" key="4">
    <source>
        <dbReference type="Google" id="ProtNLM"/>
    </source>
</evidence>